<comment type="caution">
    <text evidence="2">The sequence shown here is derived from an EMBL/GenBank/DDBJ whole genome shotgun (WGS) entry which is preliminary data.</text>
</comment>
<dbReference type="SUPFAM" id="SSF141259">
    <property type="entry name" value="CarD-like"/>
    <property type="match status" value="1"/>
</dbReference>
<accession>J9CLG9</accession>
<keyword evidence="2" id="KW-0378">Hydrolase</keyword>
<name>J9CLG9_9ZZZZ</name>
<evidence type="ECO:0000259" key="1">
    <source>
        <dbReference type="SMART" id="SM01058"/>
    </source>
</evidence>
<dbReference type="EMBL" id="AMCI01003157">
    <property type="protein sequence ID" value="EJX00956.1"/>
    <property type="molecule type" value="Genomic_DNA"/>
</dbReference>
<sequence length="75" mass="8317">GVGLYAGIERMEVQGVTKDYLKLQYDKGDLLYVPVTQLDLLSRYTAPGDSEKVKLTRLGGAEWNQNTAQSQGGRR</sequence>
<evidence type="ECO:0000313" key="2">
    <source>
        <dbReference type="EMBL" id="EJX00956.1"/>
    </source>
</evidence>
<gene>
    <name evidence="2" type="ORF">EVA_10938</name>
</gene>
<protein>
    <submittedName>
        <fullName evidence="2">Protein containing Transcription factor CarD domain protein</fullName>
        <ecNumber evidence="2">3.6.1.-</ecNumber>
    </submittedName>
</protein>
<dbReference type="InterPro" id="IPR003711">
    <property type="entry name" value="CarD-like/TRCF_RID"/>
</dbReference>
<dbReference type="InterPro" id="IPR036101">
    <property type="entry name" value="CarD-like/TRCF_RID_sf"/>
</dbReference>
<dbReference type="EC" id="3.6.1.-" evidence="2"/>
<organism evidence="2">
    <name type="scientific">gut metagenome</name>
    <dbReference type="NCBI Taxonomy" id="749906"/>
    <lineage>
        <taxon>unclassified sequences</taxon>
        <taxon>metagenomes</taxon>
        <taxon>organismal metagenomes</taxon>
    </lineage>
</organism>
<reference evidence="2" key="1">
    <citation type="journal article" date="2012" name="PLoS ONE">
        <title>Gene sets for utilization of primary and secondary nutrition supplies in the distal gut of endangered iberian lynx.</title>
        <authorList>
            <person name="Alcaide M."/>
            <person name="Messina E."/>
            <person name="Richter M."/>
            <person name="Bargiela R."/>
            <person name="Peplies J."/>
            <person name="Huws S.A."/>
            <person name="Newbold C.J."/>
            <person name="Golyshin P.N."/>
            <person name="Simon M.A."/>
            <person name="Lopez G."/>
            <person name="Yakimov M.M."/>
            <person name="Ferrer M."/>
        </authorList>
    </citation>
    <scope>NUCLEOTIDE SEQUENCE</scope>
</reference>
<dbReference type="Gene3D" id="2.40.10.170">
    <property type="match status" value="1"/>
</dbReference>
<dbReference type="Pfam" id="PF02559">
    <property type="entry name" value="CarD_TRCF_RID"/>
    <property type="match status" value="1"/>
</dbReference>
<feature type="domain" description="CarD-like/TRCF RNAP-interacting" evidence="1">
    <location>
        <begin position="1"/>
        <end position="70"/>
    </location>
</feature>
<dbReference type="SMART" id="SM01058">
    <property type="entry name" value="CarD_TRCF"/>
    <property type="match status" value="1"/>
</dbReference>
<dbReference type="AlphaFoldDB" id="J9CLG9"/>
<feature type="non-terminal residue" evidence="2">
    <location>
        <position position="1"/>
    </location>
</feature>
<proteinExistence type="predicted"/>
<dbReference type="GO" id="GO:0016787">
    <property type="term" value="F:hydrolase activity"/>
    <property type="evidence" value="ECO:0007669"/>
    <property type="project" value="UniProtKB-KW"/>
</dbReference>